<keyword evidence="3" id="KW-1185">Reference proteome</keyword>
<organism evidence="2 3">
    <name type="scientific">Eikenella longinqua</name>
    <dbReference type="NCBI Taxonomy" id="1795827"/>
    <lineage>
        <taxon>Bacteria</taxon>
        <taxon>Pseudomonadati</taxon>
        <taxon>Pseudomonadota</taxon>
        <taxon>Betaproteobacteria</taxon>
        <taxon>Neisseriales</taxon>
        <taxon>Neisseriaceae</taxon>
        <taxon>Eikenella</taxon>
    </lineage>
</organism>
<feature type="chain" id="PRO_5008396205" description="DUF3828 domain-containing protein" evidence="1">
    <location>
        <begin position="20"/>
        <end position="142"/>
    </location>
</feature>
<feature type="signal peptide" evidence="1">
    <location>
        <begin position="1"/>
        <end position="19"/>
    </location>
</feature>
<protein>
    <recommendedName>
        <fullName evidence="4">DUF3828 domain-containing protein</fullName>
    </recommendedName>
</protein>
<dbReference type="STRING" id="1795827.A7P95_08710"/>
<dbReference type="AlphaFoldDB" id="A0A1A9RW48"/>
<gene>
    <name evidence="2" type="ORF">A7P95_08710</name>
</gene>
<evidence type="ECO:0000256" key="1">
    <source>
        <dbReference type="SAM" id="SignalP"/>
    </source>
</evidence>
<accession>A0A1A9RW48</accession>
<dbReference type="RefSeq" id="WP_067594084.1">
    <property type="nucleotide sequence ID" value="NZ_LXSL01000028.1"/>
</dbReference>
<evidence type="ECO:0008006" key="4">
    <source>
        <dbReference type="Google" id="ProtNLM"/>
    </source>
</evidence>
<keyword evidence="1" id="KW-0732">Signal</keyword>
<dbReference type="Proteomes" id="UP000077885">
    <property type="component" value="Unassembled WGS sequence"/>
</dbReference>
<evidence type="ECO:0000313" key="2">
    <source>
        <dbReference type="EMBL" id="OAM26825.1"/>
    </source>
</evidence>
<proteinExistence type="predicted"/>
<dbReference type="EMBL" id="LXSL01000028">
    <property type="protein sequence ID" value="OAM26825.1"/>
    <property type="molecule type" value="Genomic_DNA"/>
</dbReference>
<evidence type="ECO:0000313" key="3">
    <source>
        <dbReference type="Proteomes" id="UP000077885"/>
    </source>
</evidence>
<comment type="caution">
    <text evidence="2">The sequence shown here is derived from an EMBL/GenBank/DDBJ whole genome shotgun (WGS) entry which is preliminary data.</text>
</comment>
<reference evidence="3" key="1">
    <citation type="submission" date="2016-05" db="EMBL/GenBank/DDBJ databases">
        <title>Draft genome of Corynebacterium afermentans subsp. afermentans LCDC 88199T.</title>
        <authorList>
            <person name="Bernier A.-M."/>
            <person name="Bernard K."/>
        </authorList>
    </citation>
    <scope>NUCLEOTIDE SEQUENCE [LARGE SCALE GENOMIC DNA]</scope>
    <source>
        <strain evidence="3">NML02-A-017</strain>
    </source>
</reference>
<dbReference type="Gene3D" id="3.10.450.50">
    <property type="match status" value="1"/>
</dbReference>
<sequence>MKKLGLLALMVLMSSPVLAEVSEQQARQAITYFYRVYVFGGGDLADQGNRVATQRLLAKLEAVYRDEYDCTVAHCYAAYALRTSAQDGGGASGIVSITPRANGWYRVTYRDAPYRGVTDIKVVESDGVVKLDDYKRIREITN</sequence>
<name>A0A1A9RW48_9NEIS</name>